<reference evidence="2 3" key="1">
    <citation type="journal article" date="2016" name="Sci. Rep.">
        <title>Peltaster fructicola genome reveals evolution from an invasive phytopathogen to an ectophytic parasite.</title>
        <authorList>
            <person name="Xu C."/>
            <person name="Chen H."/>
            <person name="Gleason M.L."/>
            <person name="Xu J.R."/>
            <person name="Liu H."/>
            <person name="Zhang R."/>
            <person name="Sun G."/>
        </authorList>
    </citation>
    <scope>NUCLEOTIDE SEQUENCE [LARGE SCALE GENOMIC DNA]</scope>
    <source>
        <strain evidence="2 3">LNHT1506</strain>
    </source>
</reference>
<sequence length="223" mass="24389">MSTYNHPRPGVSQYIANLNTIQSDADLSAQNEFDITSDGLDFLNTEFFDFDASAFDPNNNFAQHAASAQHAAAPAANGEGFQYGEFASYPAAQFSQSPSSMTQSPSAIQYPQDFAGAVTGDKRTASAAQLQPVGELEDSSRHAAEEDKRRRNTAASARFRVSALESKVQQLEMENKWLKGLITEKSDAKGMAEKFQKYIKEKQVESKTDKRNDGVGTKAEIEA</sequence>
<evidence type="ECO:0008006" key="4">
    <source>
        <dbReference type="Google" id="ProtNLM"/>
    </source>
</evidence>
<name>A0A6H0XRY6_9PEZI</name>
<gene>
    <name evidence="2" type="ORF">AMS68_002905</name>
</gene>
<dbReference type="EMBL" id="CP051140">
    <property type="protein sequence ID" value="QIW97387.1"/>
    <property type="molecule type" value="Genomic_DNA"/>
</dbReference>
<feature type="region of interest" description="Disordered" evidence="1">
    <location>
        <begin position="203"/>
        <end position="223"/>
    </location>
</feature>
<protein>
    <recommendedName>
        <fullName evidence="4">BZIP domain-containing protein</fullName>
    </recommendedName>
</protein>
<feature type="region of interest" description="Disordered" evidence="1">
    <location>
        <begin position="119"/>
        <end position="155"/>
    </location>
</feature>
<accession>A0A6H0XRY6</accession>
<evidence type="ECO:0000313" key="3">
    <source>
        <dbReference type="Proteomes" id="UP000503462"/>
    </source>
</evidence>
<evidence type="ECO:0000256" key="1">
    <source>
        <dbReference type="SAM" id="MobiDB-lite"/>
    </source>
</evidence>
<dbReference type="OrthoDB" id="1939598at2759"/>
<keyword evidence="3" id="KW-1185">Reference proteome</keyword>
<feature type="compositionally biased region" description="Basic and acidic residues" evidence="1">
    <location>
        <begin position="138"/>
        <end position="149"/>
    </location>
</feature>
<dbReference type="Proteomes" id="UP000503462">
    <property type="component" value="Chromosome 2"/>
</dbReference>
<evidence type="ECO:0000313" key="2">
    <source>
        <dbReference type="EMBL" id="QIW97387.1"/>
    </source>
</evidence>
<proteinExistence type="predicted"/>
<dbReference type="AlphaFoldDB" id="A0A6H0XRY6"/>
<organism evidence="2 3">
    <name type="scientific">Peltaster fructicola</name>
    <dbReference type="NCBI Taxonomy" id="286661"/>
    <lineage>
        <taxon>Eukaryota</taxon>
        <taxon>Fungi</taxon>
        <taxon>Dikarya</taxon>
        <taxon>Ascomycota</taxon>
        <taxon>Pezizomycotina</taxon>
        <taxon>Dothideomycetes</taxon>
        <taxon>Dothideomycetes incertae sedis</taxon>
        <taxon>Peltaster</taxon>
    </lineage>
</organism>